<sequence>MGEKLVNALQRKSARANKICYKKRVDVMDHLRDDHGTECDISLRKGGQPRGMMNRTSSRTNTYEKQSKVRFKDAAYKFERNKSKFLQGREKSLLRKWNAFDESEKLANGSKEAFVEREMANPLGDYMSTKDVRMAAIQKRIDGGFEMNKRNPSGKIRKEEKNVEDKKVEEKVDIEQACTPVCRM</sequence>
<organism evidence="2 3">
    <name type="scientific">Adiantum capillus-veneris</name>
    <name type="common">Maidenhair fern</name>
    <dbReference type="NCBI Taxonomy" id="13818"/>
    <lineage>
        <taxon>Eukaryota</taxon>
        <taxon>Viridiplantae</taxon>
        <taxon>Streptophyta</taxon>
        <taxon>Embryophyta</taxon>
        <taxon>Tracheophyta</taxon>
        <taxon>Polypodiopsida</taxon>
        <taxon>Polypodiidae</taxon>
        <taxon>Polypodiales</taxon>
        <taxon>Pteridineae</taxon>
        <taxon>Pteridaceae</taxon>
        <taxon>Vittarioideae</taxon>
        <taxon>Adiantum</taxon>
    </lineage>
</organism>
<reference evidence="2" key="1">
    <citation type="submission" date="2021-01" db="EMBL/GenBank/DDBJ databases">
        <title>Adiantum capillus-veneris genome.</title>
        <authorList>
            <person name="Fang Y."/>
            <person name="Liao Q."/>
        </authorList>
    </citation>
    <scope>NUCLEOTIDE SEQUENCE</scope>
    <source>
        <strain evidence="2">H3</strain>
        <tissue evidence="2">Leaf</tissue>
    </source>
</reference>
<name>A0A9D4ZG28_ADICA</name>
<feature type="region of interest" description="Disordered" evidence="1">
    <location>
        <begin position="145"/>
        <end position="169"/>
    </location>
</feature>
<accession>A0A9D4ZG28</accession>
<keyword evidence="3" id="KW-1185">Reference proteome</keyword>
<evidence type="ECO:0000313" key="3">
    <source>
        <dbReference type="Proteomes" id="UP000886520"/>
    </source>
</evidence>
<dbReference type="AlphaFoldDB" id="A0A9D4ZG28"/>
<evidence type="ECO:0000313" key="2">
    <source>
        <dbReference type="EMBL" id="KAI5072727.1"/>
    </source>
</evidence>
<feature type="compositionally biased region" description="Basic and acidic residues" evidence="1">
    <location>
        <begin position="156"/>
        <end position="169"/>
    </location>
</feature>
<comment type="caution">
    <text evidence="2">The sequence shown here is derived from an EMBL/GenBank/DDBJ whole genome shotgun (WGS) entry which is preliminary data.</text>
</comment>
<dbReference type="EMBL" id="JABFUD020000012">
    <property type="protein sequence ID" value="KAI5072727.1"/>
    <property type="molecule type" value="Genomic_DNA"/>
</dbReference>
<dbReference type="Proteomes" id="UP000886520">
    <property type="component" value="Chromosome 12"/>
</dbReference>
<gene>
    <name evidence="2" type="ORF">GOP47_0012833</name>
</gene>
<protein>
    <submittedName>
        <fullName evidence="2">Uncharacterized protein</fullName>
    </submittedName>
</protein>
<proteinExistence type="predicted"/>
<evidence type="ECO:0000256" key="1">
    <source>
        <dbReference type="SAM" id="MobiDB-lite"/>
    </source>
</evidence>